<evidence type="ECO:0000256" key="2">
    <source>
        <dbReference type="ARBA" id="ARBA00022448"/>
    </source>
</evidence>
<accession>A0A927MSM4</accession>
<keyword evidence="2" id="KW-0813">Transport</keyword>
<dbReference type="Pfam" id="PF00005">
    <property type="entry name" value="ABC_tran"/>
    <property type="match status" value="1"/>
</dbReference>
<dbReference type="PROSITE" id="PS00211">
    <property type="entry name" value="ABC_TRANSPORTER_1"/>
    <property type="match status" value="1"/>
</dbReference>
<reference evidence="6" key="1">
    <citation type="submission" date="2020-10" db="EMBL/GenBank/DDBJ databases">
        <title>Sequencing the genomes of 1000 actinobacteria strains.</title>
        <authorList>
            <person name="Klenk H.-P."/>
        </authorList>
    </citation>
    <scope>NUCLEOTIDE SEQUENCE</scope>
    <source>
        <strain evidence="6">DSM 45354</strain>
    </source>
</reference>
<dbReference type="AlphaFoldDB" id="A0A927MSM4"/>
<dbReference type="GO" id="GO:0016887">
    <property type="term" value="F:ATP hydrolysis activity"/>
    <property type="evidence" value="ECO:0007669"/>
    <property type="project" value="InterPro"/>
</dbReference>
<dbReference type="PROSITE" id="PS50893">
    <property type="entry name" value="ABC_TRANSPORTER_2"/>
    <property type="match status" value="1"/>
</dbReference>
<keyword evidence="4 6" id="KW-0067">ATP-binding</keyword>
<organism evidence="6 7">
    <name type="scientific">Actinopolymorpha pittospori</name>
    <dbReference type="NCBI Taxonomy" id="648752"/>
    <lineage>
        <taxon>Bacteria</taxon>
        <taxon>Bacillati</taxon>
        <taxon>Actinomycetota</taxon>
        <taxon>Actinomycetes</taxon>
        <taxon>Propionibacteriales</taxon>
        <taxon>Actinopolymorphaceae</taxon>
        <taxon>Actinopolymorpha</taxon>
    </lineage>
</organism>
<dbReference type="GO" id="GO:0005524">
    <property type="term" value="F:ATP binding"/>
    <property type="evidence" value="ECO:0007669"/>
    <property type="project" value="UniProtKB-KW"/>
</dbReference>
<gene>
    <name evidence="6" type="ORF">HEB94_002262</name>
</gene>
<comment type="similarity">
    <text evidence="1">Belongs to the ABC transporter superfamily.</text>
</comment>
<evidence type="ECO:0000256" key="1">
    <source>
        <dbReference type="ARBA" id="ARBA00005417"/>
    </source>
</evidence>
<dbReference type="InterPro" id="IPR003439">
    <property type="entry name" value="ABC_transporter-like_ATP-bd"/>
</dbReference>
<name>A0A927MSM4_9ACTN</name>
<dbReference type="InterPro" id="IPR017871">
    <property type="entry name" value="ABC_transporter-like_CS"/>
</dbReference>
<evidence type="ECO:0000256" key="3">
    <source>
        <dbReference type="ARBA" id="ARBA00022741"/>
    </source>
</evidence>
<feature type="domain" description="ABC transporter" evidence="5">
    <location>
        <begin position="6"/>
        <end position="237"/>
    </location>
</feature>
<evidence type="ECO:0000259" key="5">
    <source>
        <dbReference type="PROSITE" id="PS50893"/>
    </source>
</evidence>
<dbReference type="PANTHER" id="PTHR43335:SF4">
    <property type="entry name" value="ABC TRANSPORTER, ATP-BINDING PROTEIN"/>
    <property type="match status" value="1"/>
</dbReference>
<dbReference type="PANTHER" id="PTHR43335">
    <property type="entry name" value="ABC TRANSPORTER, ATP-BINDING PROTEIN"/>
    <property type="match status" value="1"/>
</dbReference>
<dbReference type="Gene3D" id="3.40.50.300">
    <property type="entry name" value="P-loop containing nucleotide triphosphate hydrolases"/>
    <property type="match status" value="1"/>
</dbReference>
<evidence type="ECO:0000256" key="4">
    <source>
        <dbReference type="ARBA" id="ARBA00022840"/>
    </source>
</evidence>
<proteinExistence type="inferred from homology"/>
<dbReference type="EMBL" id="JADBEM010000001">
    <property type="protein sequence ID" value="MBE1605414.1"/>
    <property type="molecule type" value="Genomic_DNA"/>
</dbReference>
<sequence length="257" mass="27700">MTEPRLALRGIRRLFESGAGVQGVDLTVVPGEVHALVGLNGAGKSTLMRIALGMLRPTAGIVEIDGTDISRAASTTWASVGQLVEVPFTYPELTARDSLGLAARLHGIAREEIADVVARVLDELALEPFADRRTRRLSLGNRQRLGLASALQHHPRLIVLDEPTNALDPSGVILLREALLRRAGEDGAGILVSSHHLDEVARIAHRITVLNGGRVIGTLDPHGVDIERAFFELVHEDDRHRSAEAAVRGGRPVRRSA</sequence>
<keyword evidence="3" id="KW-0547">Nucleotide-binding</keyword>
<dbReference type="Proteomes" id="UP000638648">
    <property type="component" value="Unassembled WGS sequence"/>
</dbReference>
<dbReference type="InterPro" id="IPR003593">
    <property type="entry name" value="AAA+_ATPase"/>
</dbReference>
<dbReference type="SUPFAM" id="SSF52540">
    <property type="entry name" value="P-loop containing nucleoside triphosphate hydrolases"/>
    <property type="match status" value="1"/>
</dbReference>
<dbReference type="SMART" id="SM00382">
    <property type="entry name" value="AAA"/>
    <property type="match status" value="1"/>
</dbReference>
<protein>
    <submittedName>
        <fullName evidence="6">ABC-2 type transport system ATP-binding protein</fullName>
    </submittedName>
</protein>
<comment type="caution">
    <text evidence="6">The sequence shown here is derived from an EMBL/GenBank/DDBJ whole genome shotgun (WGS) entry which is preliminary data.</text>
</comment>
<evidence type="ECO:0000313" key="6">
    <source>
        <dbReference type="EMBL" id="MBE1605414.1"/>
    </source>
</evidence>
<dbReference type="RefSeq" id="WP_192749757.1">
    <property type="nucleotide sequence ID" value="NZ_BAABJL010000199.1"/>
</dbReference>
<evidence type="ECO:0000313" key="7">
    <source>
        <dbReference type="Proteomes" id="UP000638648"/>
    </source>
</evidence>
<dbReference type="InterPro" id="IPR027417">
    <property type="entry name" value="P-loop_NTPase"/>
</dbReference>
<keyword evidence="7" id="KW-1185">Reference proteome</keyword>